<evidence type="ECO:0000313" key="5">
    <source>
        <dbReference type="Proteomes" id="UP000030149"/>
    </source>
</evidence>
<dbReference type="RefSeq" id="WP_023574821.1">
    <property type="nucleotide sequence ID" value="NZ_AVCS01000028.1"/>
</dbReference>
<dbReference type="Proteomes" id="UP000030149">
    <property type="component" value="Unassembled WGS sequence"/>
</dbReference>
<dbReference type="GO" id="GO:1990281">
    <property type="term" value="C:efflux pump complex"/>
    <property type="evidence" value="ECO:0007669"/>
    <property type="project" value="TreeGrafter"/>
</dbReference>
<keyword evidence="1" id="KW-0175">Coiled coil</keyword>
<dbReference type="PANTHER" id="PTHR30469:SF15">
    <property type="entry name" value="HLYD FAMILY OF SECRETION PROTEINS"/>
    <property type="match status" value="1"/>
</dbReference>
<dbReference type="PANTHER" id="PTHR30469">
    <property type="entry name" value="MULTIDRUG RESISTANCE PROTEIN MDTA"/>
    <property type="match status" value="1"/>
</dbReference>
<dbReference type="OrthoDB" id="869610at2"/>
<protein>
    <submittedName>
        <fullName evidence="4">Secretion protein HlyD</fullName>
    </submittedName>
</protein>
<dbReference type="InterPro" id="IPR058792">
    <property type="entry name" value="Beta-barrel_RND_2"/>
</dbReference>
<evidence type="ECO:0000256" key="1">
    <source>
        <dbReference type="SAM" id="Coils"/>
    </source>
</evidence>
<dbReference type="Gene3D" id="1.10.287.470">
    <property type="entry name" value="Helix hairpin bin"/>
    <property type="match status" value="1"/>
</dbReference>
<keyword evidence="5" id="KW-1185">Reference proteome</keyword>
<gene>
    <name evidence="4" type="ORF">Q767_09030</name>
</gene>
<reference evidence="5" key="1">
    <citation type="submission" date="2013-09" db="EMBL/GenBank/DDBJ databases">
        <authorList>
            <person name="Zeng Z."/>
            <person name="Chen C."/>
        </authorList>
    </citation>
    <scope>NUCLEOTIDE SEQUENCE [LARGE SCALE GENOMIC DNA]</scope>
    <source>
        <strain evidence="5">DK69</strain>
    </source>
</reference>
<feature type="coiled-coil region" evidence="1">
    <location>
        <begin position="153"/>
        <end position="187"/>
    </location>
</feature>
<feature type="domain" description="CusB-like beta-barrel" evidence="3">
    <location>
        <begin position="233"/>
        <end position="304"/>
    </location>
</feature>
<dbReference type="PATRIC" id="fig|1107311.3.peg.2832"/>
<reference evidence="4 5" key="2">
    <citation type="journal article" date="2015" name="Stand. Genomic Sci.">
        <title>High quality draft genomic sequence of Flavobacterium enshiense DK69(T) and comparison among Flavobacterium genomes.</title>
        <authorList>
            <person name="Zeng Z."/>
            <person name="Chen C."/>
            <person name="Du H."/>
            <person name="Wang G."/>
            <person name="Li M."/>
        </authorList>
    </citation>
    <scope>NUCLEOTIDE SEQUENCE [LARGE SCALE GENOMIC DNA]</scope>
    <source>
        <strain evidence="4 5">DK69</strain>
    </source>
</reference>
<feature type="signal peptide" evidence="2">
    <location>
        <begin position="1"/>
        <end position="23"/>
    </location>
</feature>
<dbReference type="AlphaFoldDB" id="V6S121"/>
<sequence length="362" mass="40885">MKVKCIFLFLAFVAMMACKNNNAGIRPMVSDITQSVYASGTVKAEGQYVVYSTVNGELKKINVVAGDLINKGQPLFELNSEKAKLATENAQLAYELSTEQSSYIKNKVAEMELKVISARDKVSLDESVYKRNKNVINQGGISQVDFERSEVAYKNSKLAYESAQRQLEELRIQLKNEEKRNQVNLKLNLENQSDFTVKSIFSGKLFDVLVKEGDLVTPNTPLAVIGKAGSYIVELNVDENDMALVKKNQEVLVTMDSYKGNVFRAVVDKIYPIMDERSHTFKIEAKFIQTPENLYPNLTVEANIIIATKKQAIVIPKQYLVDKTYVLVDHDKKRKIKIGLFDYEKVEVLKGLKADETIYLPK</sequence>
<evidence type="ECO:0000313" key="4">
    <source>
        <dbReference type="EMBL" id="KGO95824.1"/>
    </source>
</evidence>
<keyword evidence="2" id="KW-0732">Signal</keyword>
<dbReference type="PROSITE" id="PS51257">
    <property type="entry name" value="PROKAR_LIPOPROTEIN"/>
    <property type="match status" value="1"/>
</dbReference>
<evidence type="ECO:0000256" key="2">
    <source>
        <dbReference type="SAM" id="SignalP"/>
    </source>
</evidence>
<dbReference type="GO" id="GO:0015562">
    <property type="term" value="F:efflux transmembrane transporter activity"/>
    <property type="evidence" value="ECO:0007669"/>
    <property type="project" value="TreeGrafter"/>
</dbReference>
<dbReference type="Gene3D" id="2.40.420.20">
    <property type="match status" value="1"/>
</dbReference>
<dbReference type="eggNOG" id="COG0845">
    <property type="taxonomic scope" value="Bacteria"/>
</dbReference>
<comment type="caution">
    <text evidence="4">The sequence shown here is derived from an EMBL/GenBank/DDBJ whole genome shotgun (WGS) entry which is preliminary data.</text>
</comment>
<proteinExistence type="predicted"/>
<dbReference type="STRING" id="1107311.Q767_09030"/>
<organism evidence="4 5">
    <name type="scientific">Flavobacterium enshiense DK69</name>
    <dbReference type="NCBI Taxonomy" id="1107311"/>
    <lineage>
        <taxon>Bacteria</taxon>
        <taxon>Pseudomonadati</taxon>
        <taxon>Bacteroidota</taxon>
        <taxon>Flavobacteriia</taxon>
        <taxon>Flavobacteriales</taxon>
        <taxon>Flavobacteriaceae</taxon>
        <taxon>Flavobacterium</taxon>
    </lineage>
</organism>
<accession>V6S121</accession>
<dbReference type="Gene3D" id="2.40.50.100">
    <property type="match status" value="1"/>
</dbReference>
<name>V6S121_9FLAO</name>
<evidence type="ECO:0000259" key="3">
    <source>
        <dbReference type="Pfam" id="PF25954"/>
    </source>
</evidence>
<dbReference type="EMBL" id="JRLZ01000008">
    <property type="protein sequence ID" value="KGO95824.1"/>
    <property type="molecule type" value="Genomic_DNA"/>
</dbReference>
<dbReference type="Pfam" id="PF25954">
    <property type="entry name" value="Beta-barrel_RND_2"/>
    <property type="match status" value="1"/>
</dbReference>
<dbReference type="Gene3D" id="2.40.30.170">
    <property type="match status" value="1"/>
</dbReference>
<dbReference type="SUPFAM" id="SSF111369">
    <property type="entry name" value="HlyD-like secretion proteins"/>
    <property type="match status" value="1"/>
</dbReference>
<feature type="chain" id="PRO_5004750421" evidence="2">
    <location>
        <begin position="24"/>
        <end position="362"/>
    </location>
</feature>